<feature type="compositionally biased region" description="Polar residues" evidence="5">
    <location>
        <begin position="699"/>
        <end position="708"/>
    </location>
</feature>
<comment type="caution">
    <text evidence="8">The sequence shown here is derived from an EMBL/GenBank/DDBJ whole genome shotgun (WGS) entry which is preliminary data.</text>
</comment>
<dbReference type="Proteomes" id="UP001221150">
    <property type="component" value="Unassembled WGS sequence"/>
</dbReference>
<feature type="transmembrane region" description="Helical" evidence="6">
    <location>
        <begin position="446"/>
        <end position="463"/>
    </location>
</feature>
<feature type="region of interest" description="Disordered" evidence="5">
    <location>
        <begin position="688"/>
        <end position="708"/>
    </location>
</feature>
<sequence>MTARPGRNPVLPRAVQVTAAAGAGFYAFLYGLDQPVSALYAIFAPIALGLLSTVPGTGRAQAALTVKALPAAVLLVLLGTALAVATSAAVAGMLVVGFVLSFAAVAGARVGGAAPGLQLLYILACFPPYAPQTLGARLTGLVVGVLLLAAAEVLLLPGPVPPTYRDVLCDGLRAAATAVRDPDRVTPADLRGRGEALRLSNVAAGECPAGPGRRDRALAQAGAAVRRVLEQLATWAGGPDPHDRPPGPDRAAAALLDRVAGDCAATEGALRARGRPPSPAALEEAIRLFQAERIESTAEAPRRGPGTAVLRRQAAVLALAESTWMAVTAVGVADGGRLRGPLPPREVFWYATLSTPRLWARRIAGNLTHRSVWFQNAVRVSAGLAAARLVAGTLDLAHGFWVLLAVLTLGRTTAGATWRAVRLALVGTLVGAVAAGALLAGLGWHPAVYAILLVPGMLAAFVLGPRLGVAYAQGLFTLVVALIFAQITPTSWHLSEERIVDVVTGSAIGLLCGLLAWPAGARREVRRTMAALLHACGGLIPATVDCLLAPPGRGTDPPETFPALHRLRLAEAAYAQYRSEPPAAREGAPVDWHAVLIVAYQSVLGAQRLPRFESAARDAPPGARDWACRTAAGLADDADRIAGLFSHPDGARPGRSPRALPPDHRAALPTVVDLEVWLTGIDRQLTRIEASVGPEPGRGSTSEAAPGG</sequence>
<feature type="transmembrane region" description="Helical" evidence="6">
    <location>
        <begin position="138"/>
        <end position="156"/>
    </location>
</feature>
<organism evidence="8 9">
    <name type="scientific">Streptomyces tropicalis</name>
    <dbReference type="NCBI Taxonomy" id="3034234"/>
    <lineage>
        <taxon>Bacteria</taxon>
        <taxon>Bacillati</taxon>
        <taxon>Actinomycetota</taxon>
        <taxon>Actinomycetes</taxon>
        <taxon>Kitasatosporales</taxon>
        <taxon>Streptomycetaceae</taxon>
        <taxon>Streptomyces</taxon>
    </lineage>
</organism>
<feature type="transmembrane region" description="Helical" evidence="6">
    <location>
        <begin position="69"/>
        <end position="100"/>
    </location>
</feature>
<reference evidence="8 9" key="1">
    <citation type="submission" date="2023-03" db="EMBL/GenBank/DDBJ databases">
        <title>Draft genome sequence of Streptomyces sp. K1PA1 isolated from peat swamp forest in Thailand.</title>
        <authorList>
            <person name="Klaysubun C."/>
            <person name="Duangmal K."/>
        </authorList>
    </citation>
    <scope>NUCLEOTIDE SEQUENCE [LARGE SCALE GENOMIC DNA]</scope>
    <source>
        <strain evidence="8 9">K1PA1</strain>
    </source>
</reference>
<keyword evidence="9" id="KW-1185">Reference proteome</keyword>
<name>A0ABT6A6L6_9ACTN</name>
<feature type="transmembrane region" description="Helical" evidence="6">
    <location>
        <begin position="470"/>
        <end position="487"/>
    </location>
</feature>
<feature type="transmembrane region" description="Helical" evidence="6">
    <location>
        <begin position="499"/>
        <end position="519"/>
    </location>
</feature>
<evidence type="ECO:0000256" key="1">
    <source>
        <dbReference type="ARBA" id="ARBA00004141"/>
    </source>
</evidence>
<evidence type="ECO:0000256" key="6">
    <source>
        <dbReference type="SAM" id="Phobius"/>
    </source>
</evidence>
<evidence type="ECO:0000256" key="3">
    <source>
        <dbReference type="ARBA" id="ARBA00022989"/>
    </source>
</evidence>
<dbReference type="Pfam" id="PF13515">
    <property type="entry name" value="FUSC_2"/>
    <property type="match status" value="1"/>
</dbReference>
<accession>A0ABT6A6L6</accession>
<proteinExistence type="predicted"/>
<dbReference type="RefSeq" id="WP_276109829.1">
    <property type="nucleotide sequence ID" value="NZ_JARJBB010000007.1"/>
</dbReference>
<evidence type="ECO:0000259" key="7">
    <source>
        <dbReference type="Pfam" id="PF13515"/>
    </source>
</evidence>
<keyword evidence="2 6" id="KW-0812">Transmembrane</keyword>
<evidence type="ECO:0000256" key="5">
    <source>
        <dbReference type="SAM" id="MobiDB-lite"/>
    </source>
</evidence>
<comment type="subcellular location">
    <subcellularLocation>
        <location evidence="1">Membrane</location>
        <topology evidence="1">Multi-pass membrane protein</topology>
    </subcellularLocation>
</comment>
<keyword evidence="3 6" id="KW-1133">Transmembrane helix</keyword>
<dbReference type="EMBL" id="JARJBB010000007">
    <property type="protein sequence ID" value="MDF3300278.1"/>
    <property type="molecule type" value="Genomic_DNA"/>
</dbReference>
<evidence type="ECO:0000256" key="2">
    <source>
        <dbReference type="ARBA" id="ARBA00022692"/>
    </source>
</evidence>
<evidence type="ECO:0000313" key="8">
    <source>
        <dbReference type="EMBL" id="MDF3300278.1"/>
    </source>
</evidence>
<dbReference type="InterPro" id="IPR049453">
    <property type="entry name" value="Memb_transporter_dom"/>
</dbReference>
<evidence type="ECO:0000313" key="9">
    <source>
        <dbReference type="Proteomes" id="UP001221150"/>
    </source>
</evidence>
<evidence type="ECO:0000256" key="4">
    <source>
        <dbReference type="ARBA" id="ARBA00023136"/>
    </source>
</evidence>
<feature type="transmembrane region" description="Helical" evidence="6">
    <location>
        <begin position="12"/>
        <end position="32"/>
    </location>
</feature>
<feature type="domain" description="Integral membrane bound transporter" evidence="7">
    <location>
        <begin position="389"/>
        <end position="512"/>
    </location>
</feature>
<feature type="transmembrane region" description="Helical" evidence="6">
    <location>
        <begin position="38"/>
        <end position="57"/>
    </location>
</feature>
<keyword evidence="4 6" id="KW-0472">Membrane</keyword>
<feature type="transmembrane region" description="Helical" evidence="6">
    <location>
        <begin position="106"/>
        <end position="126"/>
    </location>
</feature>
<feature type="transmembrane region" description="Helical" evidence="6">
    <location>
        <begin position="421"/>
        <end position="440"/>
    </location>
</feature>
<protein>
    <submittedName>
        <fullName evidence="8">FUSC family protein</fullName>
    </submittedName>
</protein>
<gene>
    <name evidence="8" type="ORF">P3H78_16975</name>
</gene>